<dbReference type="InterPro" id="IPR011990">
    <property type="entry name" value="TPR-like_helical_dom_sf"/>
</dbReference>
<protein>
    <recommendedName>
        <fullName evidence="4">Tetratricopeptide repeat protein 39C</fullName>
    </recommendedName>
</protein>
<dbReference type="Pfam" id="PF10300">
    <property type="entry name" value="Iml2-TPR_39"/>
    <property type="match status" value="1"/>
</dbReference>
<dbReference type="InterPro" id="IPR019412">
    <property type="entry name" value="IML2/TPR_39"/>
</dbReference>
<name>A0ABN7BB71_9HEMI</name>
<feature type="region of interest" description="Disordered" evidence="1">
    <location>
        <begin position="1"/>
        <end position="24"/>
    </location>
</feature>
<organism evidence="2 3">
    <name type="scientific">Nesidiocoris tenuis</name>
    <dbReference type="NCBI Taxonomy" id="355587"/>
    <lineage>
        <taxon>Eukaryota</taxon>
        <taxon>Metazoa</taxon>
        <taxon>Ecdysozoa</taxon>
        <taxon>Arthropoda</taxon>
        <taxon>Hexapoda</taxon>
        <taxon>Insecta</taxon>
        <taxon>Pterygota</taxon>
        <taxon>Neoptera</taxon>
        <taxon>Paraneoptera</taxon>
        <taxon>Hemiptera</taxon>
        <taxon>Heteroptera</taxon>
        <taxon>Panheteroptera</taxon>
        <taxon>Cimicomorpha</taxon>
        <taxon>Miridae</taxon>
        <taxon>Dicyphina</taxon>
        <taxon>Nesidiocoris</taxon>
    </lineage>
</organism>
<dbReference type="SUPFAM" id="SSF48452">
    <property type="entry name" value="TPR-like"/>
    <property type="match status" value="1"/>
</dbReference>
<evidence type="ECO:0008006" key="4">
    <source>
        <dbReference type="Google" id="ProtNLM"/>
    </source>
</evidence>
<dbReference type="Proteomes" id="UP001307889">
    <property type="component" value="Chromosome 13"/>
</dbReference>
<evidence type="ECO:0000313" key="3">
    <source>
        <dbReference type="Proteomes" id="UP001307889"/>
    </source>
</evidence>
<evidence type="ECO:0000256" key="1">
    <source>
        <dbReference type="SAM" id="MobiDB-lite"/>
    </source>
</evidence>
<dbReference type="EMBL" id="AP028921">
    <property type="protein sequence ID" value="BET01636.1"/>
    <property type="molecule type" value="Genomic_DNA"/>
</dbReference>
<gene>
    <name evidence="2" type="ORF">NTJ_14452</name>
</gene>
<dbReference type="PANTHER" id="PTHR31859:SF1">
    <property type="entry name" value="TETRATRICOPEPTIDE REPEAT PROTEIN 39C"/>
    <property type="match status" value="1"/>
</dbReference>
<evidence type="ECO:0000313" key="2">
    <source>
        <dbReference type="EMBL" id="BET01636.1"/>
    </source>
</evidence>
<reference evidence="2 3" key="1">
    <citation type="submission" date="2023-09" db="EMBL/GenBank/DDBJ databases">
        <title>Nesidiocoris tenuis whole genome shotgun sequence.</title>
        <authorList>
            <person name="Shibata T."/>
            <person name="Shimoda M."/>
            <person name="Kobayashi T."/>
            <person name="Uehara T."/>
        </authorList>
    </citation>
    <scope>NUCLEOTIDE SEQUENCE [LARGE SCALE GENOMIC DNA]</scope>
    <source>
        <strain evidence="2 3">Japan</strain>
    </source>
</reference>
<proteinExistence type="predicted"/>
<keyword evidence="3" id="KW-1185">Reference proteome</keyword>
<dbReference type="PANTHER" id="PTHR31859">
    <property type="entry name" value="TETRATRICOPEPTIDE REPEAT PROTEIN 39 FAMILY MEMBER"/>
    <property type="match status" value="1"/>
</dbReference>
<dbReference type="Gene3D" id="1.25.40.10">
    <property type="entry name" value="Tetratricopeptide repeat domain"/>
    <property type="match status" value="1"/>
</dbReference>
<sequence length="622" mass="70283">MSTGNGDDGRRSVDGGGADGRRGEEDWKVARRGIQLVLNNKYEEAQELFADRGDSIPLSAGYSYTVFMNAVMSMSEDDLEEAQNILKDLESRCSQNTGWLSAIKSKMFGYYEQEVGPYELLEQQITLADTQVLHAVLSMMNQDSTTGFVKGGWALRKAWGLYHSAYKELADQYKKLYGLSAELPEASSMWRITESATNTPSSTPATTPMSPTVPPIPFAETANGGIRKRIYKLFSPVTTPQICPDEVERLMCAVSFGYGLFHLYVSFLPPNVLRLVHFLGFASDRKVGLDALIFSRRGPDMRAPLASLALLWYHTIMNPVFAHFDSGDMTSSVEEAEAIMDESNREFSESSFFLFFRGRLLRLKNKIEEAVLAFTKAVKFSVRNEISLLCLHEVGWCYLMQLDFRKALNAFIQLNKTKTNRHFYTYLVALCYGCLDDMNHVAALSQHIKKLEVEKLCHLDRETVRRSALLMPTKLPFYYRLLVYEMLYLWDSLPPSENLHFIIQDCEAQGDPLKHSDKTDPMVGLRSLVLGVCLGHVGRTKEAIRILSSVRPLRDRLVKTQRHRHVSAFATYETAVLLVKEGQSCEARELLETALNQFSGCGFDNRLKLKIHSALKEVSAQL</sequence>
<feature type="compositionally biased region" description="Basic and acidic residues" evidence="1">
    <location>
        <begin position="7"/>
        <end position="24"/>
    </location>
</feature>
<accession>A0ABN7BB71</accession>